<evidence type="ECO:0000313" key="2">
    <source>
        <dbReference type="EMBL" id="KAJ8394021.1"/>
    </source>
</evidence>
<organism evidence="2 3">
    <name type="scientific">Aldrovandia affinis</name>
    <dbReference type="NCBI Taxonomy" id="143900"/>
    <lineage>
        <taxon>Eukaryota</taxon>
        <taxon>Metazoa</taxon>
        <taxon>Chordata</taxon>
        <taxon>Craniata</taxon>
        <taxon>Vertebrata</taxon>
        <taxon>Euteleostomi</taxon>
        <taxon>Actinopterygii</taxon>
        <taxon>Neopterygii</taxon>
        <taxon>Teleostei</taxon>
        <taxon>Notacanthiformes</taxon>
        <taxon>Halosauridae</taxon>
        <taxon>Aldrovandia</taxon>
    </lineage>
</organism>
<dbReference type="AlphaFoldDB" id="A0AAD7S101"/>
<evidence type="ECO:0000256" key="1">
    <source>
        <dbReference type="SAM" id="MobiDB-lite"/>
    </source>
</evidence>
<name>A0AAD7S101_9TELE</name>
<protein>
    <submittedName>
        <fullName evidence="2">Uncharacterized protein</fullName>
    </submittedName>
</protein>
<comment type="caution">
    <text evidence="2">The sequence shown here is derived from an EMBL/GenBank/DDBJ whole genome shotgun (WGS) entry which is preliminary data.</text>
</comment>
<feature type="region of interest" description="Disordered" evidence="1">
    <location>
        <begin position="48"/>
        <end position="88"/>
    </location>
</feature>
<dbReference type="Proteomes" id="UP001221898">
    <property type="component" value="Unassembled WGS sequence"/>
</dbReference>
<dbReference type="EMBL" id="JAINUG010000130">
    <property type="protein sequence ID" value="KAJ8394021.1"/>
    <property type="molecule type" value="Genomic_DNA"/>
</dbReference>
<sequence length="88" mass="9262">MGSIFSPDLRGPVDRLCGTGGRGAGGVSAPPPFTVIEVRTHPVRYAGQLSRDSQSLVPEELSKPSSATAHRGDEAPPSATPSRRRRLV</sequence>
<reference evidence="2" key="1">
    <citation type="journal article" date="2023" name="Science">
        <title>Genome structures resolve the early diversification of teleost fishes.</title>
        <authorList>
            <person name="Parey E."/>
            <person name="Louis A."/>
            <person name="Montfort J."/>
            <person name="Bouchez O."/>
            <person name="Roques C."/>
            <person name="Iampietro C."/>
            <person name="Lluch J."/>
            <person name="Castinel A."/>
            <person name="Donnadieu C."/>
            <person name="Desvignes T."/>
            <person name="Floi Bucao C."/>
            <person name="Jouanno E."/>
            <person name="Wen M."/>
            <person name="Mejri S."/>
            <person name="Dirks R."/>
            <person name="Jansen H."/>
            <person name="Henkel C."/>
            <person name="Chen W.J."/>
            <person name="Zahm M."/>
            <person name="Cabau C."/>
            <person name="Klopp C."/>
            <person name="Thompson A.W."/>
            <person name="Robinson-Rechavi M."/>
            <person name="Braasch I."/>
            <person name="Lecointre G."/>
            <person name="Bobe J."/>
            <person name="Postlethwait J.H."/>
            <person name="Berthelot C."/>
            <person name="Roest Crollius H."/>
            <person name="Guiguen Y."/>
        </authorList>
    </citation>
    <scope>NUCLEOTIDE SEQUENCE</scope>
    <source>
        <strain evidence="2">NC1722</strain>
    </source>
</reference>
<accession>A0AAD7S101</accession>
<feature type="region of interest" description="Disordered" evidence="1">
    <location>
        <begin position="1"/>
        <end position="30"/>
    </location>
</feature>
<proteinExistence type="predicted"/>
<evidence type="ECO:0000313" key="3">
    <source>
        <dbReference type="Proteomes" id="UP001221898"/>
    </source>
</evidence>
<keyword evidence="3" id="KW-1185">Reference proteome</keyword>
<gene>
    <name evidence="2" type="ORF">AAFF_G00053650</name>
</gene>